<keyword evidence="2" id="KW-0456">Lyase</keyword>
<dbReference type="Pfam" id="PF02666">
    <property type="entry name" value="PS_Dcarbxylase"/>
    <property type="match status" value="1"/>
</dbReference>
<organism evidence="3">
    <name type="scientific">Chromera velia CCMP2878</name>
    <dbReference type="NCBI Taxonomy" id="1169474"/>
    <lineage>
        <taxon>Eukaryota</taxon>
        <taxon>Sar</taxon>
        <taxon>Alveolata</taxon>
        <taxon>Colpodellida</taxon>
        <taxon>Chromeraceae</taxon>
        <taxon>Chromera</taxon>
    </lineage>
</organism>
<gene>
    <name evidence="3" type="ORF">Cvel_16575</name>
</gene>
<dbReference type="AlphaFoldDB" id="A0A0G4FFA7"/>
<dbReference type="EMBL" id="CDMZ01000311">
    <property type="protein sequence ID" value="CEM11543.1"/>
    <property type="molecule type" value="Genomic_DNA"/>
</dbReference>
<evidence type="ECO:0000313" key="3">
    <source>
        <dbReference type="EMBL" id="CEM11543.1"/>
    </source>
</evidence>
<protein>
    <recommendedName>
        <fullName evidence="4">Phosphatidylserine decarboxylase</fullName>
    </recommendedName>
</protein>
<reference evidence="3" key="1">
    <citation type="submission" date="2014-11" db="EMBL/GenBank/DDBJ databases">
        <authorList>
            <person name="Otto D Thomas"/>
            <person name="Naeem Raeece"/>
        </authorList>
    </citation>
    <scope>NUCLEOTIDE SEQUENCE</scope>
</reference>
<sequence>MFRRLDNAIGKNNRRKVVAAGGVVFMAYLFQHKFHEVLSATGNAADITEEGKIFWIRHLFGRIRSSYQGEFFGQRLPVHMRESIYQTFARVTGADLSEARFPLDSYHSVNELFARTLKDGARPPEDPSPSALLSPVDGVVMRCGPVRSDRVEQVKGSTYNLRSFLGENPRRTCRNPLAYIVLYLPPGAYHHFHAPSRLEVQTTRHFAGETIPVFKGMLSRINV</sequence>
<evidence type="ECO:0000256" key="2">
    <source>
        <dbReference type="ARBA" id="ARBA00023239"/>
    </source>
</evidence>
<feature type="non-terminal residue" evidence="3">
    <location>
        <position position="223"/>
    </location>
</feature>
<dbReference type="PANTHER" id="PTHR10067:SF6">
    <property type="entry name" value="PHOSPHATIDYLSERINE DECARBOXYLASE PROENZYME, MITOCHONDRIAL"/>
    <property type="match status" value="1"/>
</dbReference>
<name>A0A0G4FFA7_9ALVE</name>
<dbReference type="GO" id="GO:0005739">
    <property type="term" value="C:mitochondrion"/>
    <property type="evidence" value="ECO:0007669"/>
    <property type="project" value="TreeGrafter"/>
</dbReference>
<dbReference type="GO" id="GO:0006646">
    <property type="term" value="P:phosphatidylethanolamine biosynthetic process"/>
    <property type="evidence" value="ECO:0007669"/>
    <property type="project" value="TreeGrafter"/>
</dbReference>
<keyword evidence="1" id="KW-0210">Decarboxylase</keyword>
<proteinExistence type="predicted"/>
<dbReference type="InterPro" id="IPR003817">
    <property type="entry name" value="PS_Dcarbxylase"/>
</dbReference>
<accession>A0A0G4FFA7</accession>
<evidence type="ECO:0008006" key="4">
    <source>
        <dbReference type="Google" id="ProtNLM"/>
    </source>
</evidence>
<evidence type="ECO:0000256" key="1">
    <source>
        <dbReference type="ARBA" id="ARBA00022793"/>
    </source>
</evidence>
<dbReference type="PANTHER" id="PTHR10067">
    <property type="entry name" value="PHOSPHATIDYLSERINE DECARBOXYLASE"/>
    <property type="match status" value="1"/>
</dbReference>
<dbReference type="GO" id="GO:0004609">
    <property type="term" value="F:phosphatidylserine decarboxylase activity"/>
    <property type="evidence" value="ECO:0007669"/>
    <property type="project" value="InterPro"/>
</dbReference>